<accession>A0A8K0XQ91</accession>
<keyword evidence="3" id="KW-1185">Reference proteome</keyword>
<proteinExistence type="predicted"/>
<dbReference type="EMBL" id="JAEVFJ010000016">
    <property type="protein sequence ID" value="KAH8100364.1"/>
    <property type="molecule type" value="Genomic_DNA"/>
</dbReference>
<evidence type="ECO:0000313" key="2">
    <source>
        <dbReference type="EMBL" id="KAH8100364.1"/>
    </source>
</evidence>
<protein>
    <recommendedName>
        <fullName evidence="1">DUF6593 domain-containing protein</fullName>
    </recommendedName>
</protein>
<gene>
    <name evidence="2" type="ORF">BXZ70DRAFT_186660</name>
</gene>
<dbReference type="Proteomes" id="UP000813824">
    <property type="component" value="Unassembled WGS sequence"/>
</dbReference>
<evidence type="ECO:0000259" key="1">
    <source>
        <dbReference type="Pfam" id="PF20236"/>
    </source>
</evidence>
<sequence length="214" mass="23145">MTQDIRDQHPSGCRILEFSRDSFLNATLTDAATGETVYTIQTQSGPVHGMRTSLRATQSTGGGVESREVAFITKGAIIHSNKIAFPGRQPLKIKDWIHKRTFTDPDAAKVNGEVIRYTWANVPDSPKAGTISLHAEHSADHPIAWYYPSVAANPPWPAKVVIHPDAFAMQDVVLASLLADEQVDRSTASKGINYGRAAPMMAAVGPGAYSTYKG</sequence>
<name>A0A8K0XQ91_9AGAR</name>
<evidence type="ECO:0000313" key="3">
    <source>
        <dbReference type="Proteomes" id="UP000813824"/>
    </source>
</evidence>
<comment type="caution">
    <text evidence="2">The sequence shown here is derived from an EMBL/GenBank/DDBJ whole genome shotgun (WGS) entry which is preliminary data.</text>
</comment>
<dbReference type="InterPro" id="IPR046528">
    <property type="entry name" value="DUF6593"/>
</dbReference>
<dbReference type="OrthoDB" id="3256331at2759"/>
<feature type="domain" description="DUF6593" evidence="1">
    <location>
        <begin position="21"/>
        <end position="183"/>
    </location>
</feature>
<dbReference type="Pfam" id="PF20236">
    <property type="entry name" value="DUF6593"/>
    <property type="match status" value="1"/>
</dbReference>
<dbReference type="AlphaFoldDB" id="A0A8K0XQ91"/>
<organism evidence="2 3">
    <name type="scientific">Cristinia sonorae</name>
    <dbReference type="NCBI Taxonomy" id="1940300"/>
    <lineage>
        <taxon>Eukaryota</taxon>
        <taxon>Fungi</taxon>
        <taxon>Dikarya</taxon>
        <taxon>Basidiomycota</taxon>
        <taxon>Agaricomycotina</taxon>
        <taxon>Agaricomycetes</taxon>
        <taxon>Agaricomycetidae</taxon>
        <taxon>Agaricales</taxon>
        <taxon>Pleurotineae</taxon>
        <taxon>Stephanosporaceae</taxon>
        <taxon>Cristinia</taxon>
    </lineage>
</organism>
<reference evidence="2" key="1">
    <citation type="journal article" date="2021" name="New Phytol.">
        <title>Evolutionary innovations through gain and loss of genes in the ectomycorrhizal Boletales.</title>
        <authorList>
            <person name="Wu G."/>
            <person name="Miyauchi S."/>
            <person name="Morin E."/>
            <person name="Kuo A."/>
            <person name="Drula E."/>
            <person name="Varga T."/>
            <person name="Kohler A."/>
            <person name="Feng B."/>
            <person name="Cao Y."/>
            <person name="Lipzen A."/>
            <person name="Daum C."/>
            <person name="Hundley H."/>
            <person name="Pangilinan J."/>
            <person name="Johnson J."/>
            <person name="Barry K."/>
            <person name="LaButti K."/>
            <person name="Ng V."/>
            <person name="Ahrendt S."/>
            <person name="Min B."/>
            <person name="Choi I.G."/>
            <person name="Park H."/>
            <person name="Plett J.M."/>
            <person name="Magnuson J."/>
            <person name="Spatafora J.W."/>
            <person name="Nagy L.G."/>
            <person name="Henrissat B."/>
            <person name="Grigoriev I.V."/>
            <person name="Yang Z.L."/>
            <person name="Xu J."/>
            <person name="Martin F.M."/>
        </authorList>
    </citation>
    <scope>NUCLEOTIDE SEQUENCE</scope>
    <source>
        <strain evidence="2">KKN 215</strain>
    </source>
</reference>